<comment type="caution">
    <text evidence="2">The sequence shown here is derived from an EMBL/GenBank/DDBJ whole genome shotgun (WGS) entry which is preliminary data.</text>
</comment>
<accession>A0A820PM57</accession>
<dbReference type="Proteomes" id="UP000663836">
    <property type="component" value="Unassembled WGS sequence"/>
</dbReference>
<feature type="non-terminal residue" evidence="2">
    <location>
        <position position="1"/>
    </location>
</feature>
<organism evidence="2 3">
    <name type="scientific">Rotaria sordida</name>
    <dbReference type="NCBI Taxonomy" id="392033"/>
    <lineage>
        <taxon>Eukaryota</taxon>
        <taxon>Metazoa</taxon>
        <taxon>Spiralia</taxon>
        <taxon>Gnathifera</taxon>
        <taxon>Rotifera</taxon>
        <taxon>Eurotatoria</taxon>
        <taxon>Bdelloidea</taxon>
        <taxon>Philodinida</taxon>
        <taxon>Philodinidae</taxon>
        <taxon>Rotaria</taxon>
    </lineage>
</organism>
<proteinExistence type="predicted"/>
<evidence type="ECO:0000313" key="1">
    <source>
        <dbReference type="EMBL" id="CAF4403570.1"/>
    </source>
</evidence>
<dbReference type="Proteomes" id="UP000663874">
    <property type="component" value="Unassembled WGS sequence"/>
</dbReference>
<sequence length="30" mass="3462">PPTPLRKICANFKMISQFTSDGDDQEYVFI</sequence>
<protein>
    <submittedName>
        <fullName evidence="2">Uncharacterized protein</fullName>
    </submittedName>
</protein>
<gene>
    <name evidence="2" type="ORF">FNK824_LOCUS44160</name>
    <name evidence="1" type="ORF">JBS370_LOCUS43523</name>
</gene>
<evidence type="ECO:0000313" key="3">
    <source>
        <dbReference type="Proteomes" id="UP000663874"/>
    </source>
</evidence>
<dbReference type="EMBL" id="CAJOBD010068007">
    <property type="protein sequence ID" value="CAF4403570.1"/>
    <property type="molecule type" value="Genomic_DNA"/>
</dbReference>
<dbReference type="AlphaFoldDB" id="A0A820PM57"/>
<dbReference type="EMBL" id="CAJOBE010067841">
    <property type="protein sequence ID" value="CAF4407164.1"/>
    <property type="molecule type" value="Genomic_DNA"/>
</dbReference>
<evidence type="ECO:0000313" key="2">
    <source>
        <dbReference type="EMBL" id="CAF4407164.1"/>
    </source>
</evidence>
<name>A0A820PM57_9BILA</name>
<reference evidence="2" key="1">
    <citation type="submission" date="2021-02" db="EMBL/GenBank/DDBJ databases">
        <authorList>
            <person name="Nowell W R."/>
        </authorList>
    </citation>
    <scope>NUCLEOTIDE SEQUENCE</scope>
</reference>